<evidence type="ECO:0000313" key="2">
    <source>
        <dbReference type="EMBL" id="AFK89201.1"/>
    </source>
</evidence>
<feature type="region of interest" description="Disordered" evidence="1">
    <location>
        <begin position="1"/>
        <end position="26"/>
    </location>
</feature>
<accession>I3W0S4</accession>
<reference evidence="2" key="1">
    <citation type="submission" date="2012-01" db="EMBL/GenBank/DDBJ databases">
        <authorList>
            <person name="Summers A.O."/>
            <person name="Wireman J."/>
            <person name="Sale K."/>
        </authorList>
    </citation>
    <scope>NUCLEOTIDE SEQUENCE</scope>
    <source>
        <strain evidence="2">J3-37</strain>
        <plasmid evidence="2">pJ337-114</plasmid>
    </source>
</reference>
<evidence type="ECO:0000256" key="1">
    <source>
        <dbReference type="SAM" id="MobiDB-lite"/>
    </source>
</evidence>
<proteinExistence type="predicted"/>
<geneLocation type="plasmid" evidence="2">
    <name>pJ337-114</name>
</geneLocation>
<name>I3W0S4_9MICC</name>
<dbReference type="EMBL" id="JQ418527">
    <property type="protein sequence ID" value="AFK89201.1"/>
    <property type="molecule type" value="Genomic_DNA"/>
</dbReference>
<dbReference type="AlphaFoldDB" id="I3W0S4"/>
<sequence>MLRWPSDPHAVSALQSTGAEATRKTGPKFCETSMNCRRHLTNDGKLLAEPVTIEQLVTANELIAAGHLRPKTEDTRCLNVD</sequence>
<organism evidence="2">
    <name type="scientific">Arthrobacter sp. J3.37</name>
    <dbReference type="NCBI Taxonomy" id="347208"/>
    <lineage>
        <taxon>Bacteria</taxon>
        <taxon>Bacillati</taxon>
        <taxon>Actinomycetota</taxon>
        <taxon>Actinomycetes</taxon>
        <taxon>Micrococcales</taxon>
        <taxon>Micrococcaceae</taxon>
        <taxon>Arthrobacter</taxon>
    </lineage>
</organism>
<protein>
    <submittedName>
        <fullName evidence="2">Uncharacterized protein</fullName>
    </submittedName>
</protein>
<keyword evidence="2" id="KW-0614">Plasmid</keyword>